<proteinExistence type="predicted"/>
<dbReference type="Proteomes" id="UP000034837">
    <property type="component" value="Unassembled WGS sequence"/>
</dbReference>
<protein>
    <submittedName>
        <fullName evidence="1">Uncharacterized protein</fullName>
    </submittedName>
</protein>
<dbReference type="EMBL" id="LCDO01000045">
    <property type="protein sequence ID" value="KKS53823.1"/>
    <property type="molecule type" value="Genomic_DNA"/>
</dbReference>
<accession>A0A0G1CW23</accession>
<sequence length="52" mass="6085">MREVINISLPLFMAKTVNGNFLRQRQGFEVFKGLKMICFYGNHLQLKIRQGV</sequence>
<name>A0A0G1CW23_9BACT</name>
<evidence type="ECO:0000313" key="1">
    <source>
        <dbReference type="EMBL" id="KKS53823.1"/>
    </source>
</evidence>
<dbReference type="AlphaFoldDB" id="A0A0G1CW23"/>
<comment type="caution">
    <text evidence="1">The sequence shown here is derived from an EMBL/GenBank/DDBJ whole genome shotgun (WGS) entry which is preliminary data.</text>
</comment>
<gene>
    <name evidence="1" type="ORF">UV20_C0045G0004</name>
</gene>
<organism evidence="1 2">
    <name type="scientific">Candidatus Magasanikbacteria bacterium GW2011_GWA2_42_32</name>
    <dbReference type="NCBI Taxonomy" id="1619039"/>
    <lineage>
        <taxon>Bacteria</taxon>
        <taxon>Candidatus Magasanikiibacteriota</taxon>
    </lineage>
</organism>
<evidence type="ECO:0000313" key="2">
    <source>
        <dbReference type="Proteomes" id="UP000034837"/>
    </source>
</evidence>
<reference evidence="1 2" key="1">
    <citation type="journal article" date="2015" name="Nature">
        <title>rRNA introns, odd ribosomes, and small enigmatic genomes across a large radiation of phyla.</title>
        <authorList>
            <person name="Brown C.T."/>
            <person name="Hug L.A."/>
            <person name="Thomas B.C."/>
            <person name="Sharon I."/>
            <person name="Castelle C.J."/>
            <person name="Singh A."/>
            <person name="Wilkins M.J."/>
            <person name="Williams K.H."/>
            <person name="Banfield J.F."/>
        </authorList>
    </citation>
    <scope>NUCLEOTIDE SEQUENCE [LARGE SCALE GENOMIC DNA]</scope>
</reference>